<name>A0A2P7BG02_9HYPH</name>
<feature type="domain" description="Four-carbon acid sugar kinase nucleotide binding" evidence="8">
    <location>
        <begin position="270"/>
        <end position="433"/>
    </location>
</feature>
<keyword evidence="3" id="KW-0547">Nucleotide-binding</keyword>
<dbReference type="InterPro" id="IPR037051">
    <property type="entry name" value="4-carb_acid_sugar_kinase_N_sf"/>
</dbReference>
<dbReference type="GO" id="GO:0005524">
    <property type="term" value="F:ATP binding"/>
    <property type="evidence" value="ECO:0007669"/>
    <property type="project" value="UniProtKB-KW"/>
</dbReference>
<evidence type="ECO:0000256" key="4">
    <source>
        <dbReference type="ARBA" id="ARBA00022777"/>
    </source>
</evidence>
<evidence type="ECO:0000256" key="5">
    <source>
        <dbReference type="ARBA" id="ARBA00022840"/>
    </source>
</evidence>
<evidence type="ECO:0000259" key="7">
    <source>
        <dbReference type="Pfam" id="PF07005"/>
    </source>
</evidence>
<reference evidence="10" key="1">
    <citation type="submission" date="2017-11" db="EMBL/GenBank/DDBJ databases">
        <authorList>
            <person name="Kuznetsova I."/>
            <person name="Sazanova A."/>
            <person name="Chirak E."/>
            <person name="Safronova V."/>
            <person name="Willems A."/>
        </authorList>
    </citation>
    <scope>NUCLEOTIDE SEQUENCE [LARGE SCALE GENOMIC DNA]</scope>
    <source>
        <strain evidence="10">CCBAU 03422</strain>
    </source>
</reference>
<dbReference type="Gene3D" id="3.40.50.10840">
    <property type="entry name" value="Putative sugar-binding, N-terminal domain"/>
    <property type="match status" value="1"/>
</dbReference>
<evidence type="ECO:0000256" key="6">
    <source>
        <dbReference type="ARBA" id="ARBA00023277"/>
    </source>
</evidence>
<accession>A0A2P7BG02</accession>
<evidence type="ECO:0000256" key="3">
    <source>
        <dbReference type="ARBA" id="ARBA00022741"/>
    </source>
</evidence>
<comment type="similarity">
    <text evidence="1">Belongs to the four-carbon acid sugar kinase family.</text>
</comment>
<dbReference type="OrthoDB" id="7686359at2"/>
<evidence type="ECO:0000256" key="1">
    <source>
        <dbReference type="ARBA" id="ARBA00005715"/>
    </source>
</evidence>
<dbReference type="AlphaFoldDB" id="A0A2P7BG02"/>
<organism evidence="9 10">
    <name type="scientific">Phyllobacterium sophorae</name>
    <dbReference type="NCBI Taxonomy" id="1520277"/>
    <lineage>
        <taxon>Bacteria</taxon>
        <taxon>Pseudomonadati</taxon>
        <taxon>Pseudomonadota</taxon>
        <taxon>Alphaproteobacteria</taxon>
        <taxon>Hyphomicrobiales</taxon>
        <taxon>Phyllobacteriaceae</taxon>
        <taxon>Phyllobacterium</taxon>
    </lineage>
</organism>
<evidence type="ECO:0000256" key="2">
    <source>
        <dbReference type="ARBA" id="ARBA00022679"/>
    </source>
</evidence>
<dbReference type="EMBL" id="PGGM01000003">
    <property type="protein sequence ID" value="PSH65359.1"/>
    <property type="molecule type" value="Genomic_DNA"/>
</dbReference>
<keyword evidence="10" id="KW-1185">Reference proteome</keyword>
<dbReference type="Gene3D" id="3.40.980.20">
    <property type="entry name" value="Four-carbon acid sugar kinase, nucleotide binding domain"/>
    <property type="match status" value="1"/>
</dbReference>
<dbReference type="SUPFAM" id="SSF142764">
    <property type="entry name" value="YgbK-like"/>
    <property type="match status" value="1"/>
</dbReference>
<keyword evidence="6" id="KW-0119">Carbohydrate metabolism</keyword>
<feature type="domain" description="Four-carbon acid sugar kinase N-terminal" evidence="7">
    <location>
        <begin position="8"/>
        <end position="243"/>
    </location>
</feature>
<keyword evidence="2" id="KW-0808">Transferase</keyword>
<dbReference type="Pfam" id="PF17042">
    <property type="entry name" value="NBD_C"/>
    <property type="match status" value="1"/>
</dbReference>
<dbReference type="Pfam" id="PF07005">
    <property type="entry name" value="SBD_N"/>
    <property type="match status" value="1"/>
</dbReference>
<comment type="caution">
    <text evidence="9">The sequence shown here is derived from an EMBL/GenBank/DDBJ whole genome shotgun (WGS) entry which is preliminary data.</text>
</comment>
<evidence type="ECO:0000259" key="8">
    <source>
        <dbReference type="Pfam" id="PF17042"/>
    </source>
</evidence>
<dbReference type="InterPro" id="IPR031475">
    <property type="entry name" value="NBD_C"/>
</dbReference>
<dbReference type="InterPro" id="IPR042213">
    <property type="entry name" value="NBD_C_sf"/>
</dbReference>
<dbReference type="InterPro" id="IPR010737">
    <property type="entry name" value="4-carb_acid_sugar_kinase_N"/>
</dbReference>
<gene>
    <name evidence="9" type="ORF">CU103_10205</name>
</gene>
<dbReference type="GO" id="GO:0016301">
    <property type="term" value="F:kinase activity"/>
    <property type="evidence" value="ECO:0007669"/>
    <property type="project" value="UniProtKB-KW"/>
</dbReference>
<evidence type="ECO:0000313" key="10">
    <source>
        <dbReference type="Proteomes" id="UP000241764"/>
    </source>
</evidence>
<dbReference type="Proteomes" id="UP000241764">
    <property type="component" value="Unassembled WGS sequence"/>
</dbReference>
<dbReference type="RefSeq" id="WP_106663775.1">
    <property type="nucleotide sequence ID" value="NZ_PGGM01000003.1"/>
</dbReference>
<keyword evidence="4" id="KW-0418">Kinase</keyword>
<protein>
    <submittedName>
        <fullName evidence="9">Hrp-dependent type III effector protein</fullName>
    </submittedName>
</protein>
<keyword evidence="5" id="KW-0067">ATP-binding</keyword>
<sequence length="442" mass="47521">MTVRPQITFYGDDFTGSTDAMEALSSNGIETVLFTKIPDEARLKVFNNVAAIGLAGTSRSQTPEWMDRELPGIFAWLSSLQAPMAHYKVCSTFDSAPEQGSIGRAIDIGLRAFAQDATPLIVGVPQLGRYTMFGELYARFRNDVFRIDRHPVMSHHPATPMHESDLRKHLAKQTDAPIGLVDLPSLLAGKGAMAWRKAMADLKRVIMIDVADAISQRLAGEIVTMHLASTGPLIFGSSGVEYAYIEILRAMGKLPLPAPQQPLSAEDRIAVVSGSCSPTTEAQIRYASQNGFEPVQVNYEALASGVGAGIAETEAVEQAVTVLKSGKSPLLFTSLGAPSFRPSGGSNENDRVGRRLGAMLNRLAHENDLKRVIVAGGDTSSHALEELKIGALTLRHAIPQAPGSPVCLGYRFDGSAPLELALKGGQIGEEDFFVRVRDGRLN</sequence>
<proteinExistence type="inferred from homology"/>
<evidence type="ECO:0000313" key="9">
    <source>
        <dbReference type="EMBL" id="PSH65359.1"/>
    </source>
</evidence>